<dbReference type="EMBL" id="CP012154">
    <property type="protein sequence ID" value="AKS41372.1"/>
    <property type="molecule type" value="Genomic_DNA"/>
</dbReference>
<evidence type="ECO:0000313" key="2">
    <source>
        <dbReference type="Proteomes" id="UP000066624"/>
    </source>
</evidence>
<proteinExistence type="predicted"/>
<dbReference type="STRING" id="1579979.WM2015_995"/>
<reference evidence="1 2" key="1">
    <citation type="submission" date="2015-07" db="EMBL/GenBank/DDBJ databases">
        <authorList>
            <person name="Noorani M."/>
        </authorList>
    </citation>
    <scope>NUCLEOTIDE SEQUENCE [LARGE SCALE GENOMIC DNA]</scope>
    <source>
        <strain evidence="1 2">KCTC 42284</strain>
    </source>
</reference>
<protein>
    <submittedName>
        <fullName evidence="1">Uncharacterized protein</fullName>
    </submittedName>
</protein>
<dbReference type="KEGG" id="wma:WM2015_995"/>
<evidence type="ECO:0000313" key="1">
    <source>
        <dbReference type="EMBL" id="AKS41372.1"/>
    </source>
</evidence>
<dbReference type="Proteomes" id="UP000066624">
    <property type="component" value="Chromosome"/>
</dbReference>
<accession>A0A0K0XUS0</accession>
<gene>
    <name evidence="1" type="ORF">WM2015_995</name>
</gene>
<dbReference type="OrthoDB" id="7060160at2"/>
<organism evidence="1 2">
    <name type="scientific">Wenzhouxiangella marina</name>
    <dbReference type="NCBI Taxonomy" id="1579979"/>
    <lineage>
        <taxon>Bacteria</taxon>
        <taxon>Pseudomonadati</taxon>
        <taxon>Pseudomonadota</taxon>
        <taxon>Gammaproteobacteria</taxon>
        <taxon>Chromatiales</taxon>
        <taxon>Wenzhouxiangellaceae</taxon>
        <taxon>Wenzhouxiangella</taxon>
    </lineage>
</organism>
<name>A0A0K0XUS0_9GAMM</name>
<dbReference type="RefSeq" id="WP_049725014.1">
    <property type="nucleotide sequence ID" value="NZ_CP012154.1"/>
</dbReference>
<dbReference type="AlphaFoldDB" id="A0A0K0XUS0"/>
<sequence>MTQLHPSLSVIEDAYANWLGEPREQAMEPESPSGSTHSAEAPSALDQAHAPPSWLADAIRRHVATRPEARTPACGDIALFNPGECASGQNDGLPLLVLLDEQRGHYWSGFLVGAHADYAGSQDLIIESSLLIEHQDPVPMAAMVQTWNRVHLPIDATVPVIHRVTPEAMAAVRALSLSGFDSENSPAPGRMQLRRIAGHTVVTGTPYGKHDPRDGYLLLSRALAQTLSEPRLERNDRELGDGEAGD</sequence>
<keyword evidence="2" id="KW-1185">Reference proteome</keyword>